<dbReference type="GO" id="GO:0030145">
    <property type="term" value="F:manganese ion binding"/>
    <property type="evidence" value="ECO:0007669"/>
    <property type="project" value="UniProtKB-UniRule"/>
</dbReference>
<feature type="binding site" evidence="9 13">
    <location>
        <position position="469"/>
    </location>
    <ligand>
        <name>Mn(2+)</name>
        <dbReference type="ChEBI" id="CHEBI:29035"/>
        <label>1</label>
    </ligand>
</feature>
<feature type="active site" description="Phosphoserine intermediate" evidence="9 11">
    <location>
        <position position="67"/>
    </location>
</feature>
<evidence type="ECO:0000256" key="1">
    <source>
        <dbReference type="ARBA" id="ARBA00000370"/>
    </source>
</evidence>
<evidence type="ECO:0000256" key="13">
    <source>
        <dbReference type="PIRSR" id="PIRSR001492-3"/>
    </source>
</evidence>
<dbReference type="SUPFAM" id="SSF64158">
    <property type="entry name" value="2,3-Bisphosphoglycerate-independent phosphoglycerate mutase, substrate-binding domain"/>
    <property type="match status" value="1"/>
</dbReference>
<evidence type="ECO:0000256" key="10">
    <source>
        <dbReference type="NCBIfam" id="TIGR01307"/>
    </source>
</evidence>
<comment type="subunit">
    <text evidence="9">Monomer.</text>
</comment>
<proteinExistence type="inferred from homology"/>
<feature type="binding site" evidence="9 12">
    <location>
        <begin position="158"/>
        <end position="159"/>
    </location>
    <ligand>
        <name>substrate</name>
    </ligand>
</feature>
<evidence type="ECO:0000256" key="4">
    <source>
        <dbReference type="ARBA" id="ARBA00008819"/>
    </source>
</evidence>
<name>A0A6J4U8M5_9BACT</name>
<dbReference type="InterPro" id="IPR036646">
    <property type="entry name" value="PGAM_B_sf"/>
</dbReference>
<dbReference type="GO" id="GO:0004619">
    <property type="term" value="F:phosphoglycerate mutase activity"/>
    <property type="evidence" value="ECO:0007669"/>
    <property type="project" value="UniProtKB-UniRule"/>
</dbReference>
<dbReference type="PIRSF" id="PIRSF001492">
    <property type="entry name" value="IPGAM"/>
    <property type="match status" value="1"/>
</dbReference>
<protein>
    <recommendedName>
        <fullName evidence="9 10">2,3-bisphosphoglycerate-independent phosphoglycerate mutase</fullName>
        <shortName evidence="9">BPG-independent PGAM</shortName>
        <shortName evidence="9">Phosphoglyceromutase</shortName>
        <shortName evidence="9">iPGM</shortName>
        <ecNumber evidence="9 10">5.4.2.12</ecNumber>
    </recommendedName>
</protein>
<dbReference type="InterPro" id="IPR006124">
    <property type="entry name" value="Metalloenzyme"/>
</dbReference>
<dbReference type="EC" id="5.4.2.12" evidence="9 10"/>
<feature type="domain" description="Metalloenzyme" evidence="14">
    <location>
        <begin position="10"/>
        <end position="510"/>
    </location>
</feature>
<reference evidence="16" key="1">
    <citation type="submission" date="2020-02" db="EMBL/GenBank/DDBJ databases">
        <authorList>
            <person name="Meier V. D."/>
        </authorList>
    </citation>
    <scope>NUCLEOTIDE SEQUENCE</scope>
    <source>
        <strain evidence="16">AVDCRST_MAG70</strain>
    </source>
</reference>
<dbReference type="Pfam" id="PF01676">
    <property type="entry name" value="Metalloenzyme"/>
    <property type="match status" value="1"/>
</dbReference>
<dbReference type="UniPathway" id="UPA00109">
    <property type="reaction ID" value="UER00186"/>
</dbReference>
<dbReference type="GO" id="GO:0006096">
    <property type="term" value="P:glycolytic process"/>
    <property type="evidence" value="ECO:0007669"/>
    <property type="project" value="UniProtKB-UniRule"/>
</dbReference>
<feature type="binding site" evidence="9 12">
    <location>
        <position position="128"/>
    </location>
    <ligand>
        <name>substrate</name>
    </ligand>
</feature>
<dbReference type="Pfam" id="PF06415">
    <property type="entry name" value="iPGM_N"/>
    <property type="match status" value="1"/>
</dbReference>
<dbReference type="GO" id="GO:0005829">
    <property type="term" value="C:cytosol"/>
    <property type="evidence" value="ECO:0007669"/>
    <property type="project" value="TreeGrafter"/>
</dbReference>
<comment type="function">
    <text evidence="2 9">Catalyzes the interconversion of 2-phosphoglycerate and 3-phosphoglycerate.</text>
</comment>
<feature type="domain" description="BPG-independent PGAM N-terminal" evidence="15">
    <location>
        <begin position="87"/>
        <end position="302"/>
    </location>
</feature>
<feature type="binding site" evidence="9 12">
    <location>
        <position position="196"/>
    </location>
    <ligand>
        <name>substrate</name>
    </ligand>
</feature>
<dbReference type="PANTHER" id="PTHR31637:SF0">
    <property type="entry name" value="2,3-BISPHOSPHOGLYCERATE-INDEPENDENT PHOSPHOGLYCERATE MUTASE"/>
    <property type="match status" value="1"/>
</dbReference>
<dbReference type="Gene3D" id="3.40.720.10">
    <property type="entry name" value="Alkaline Phosphatase, subunit A"/>
    <property type="match status" value="1"/>
</dbReference>
<dbReference type="PANTHER" id="PTHR31637">
    <property type="entry name" value="2,3-BISPHOSPHOGLYCERATE-INDEPENDENT PHOSPHOGLYCERATE MUTASE"/>
    <property type="match status" value="1"/>
</dbReference>
<keyword evidence="7 9" id="KW-0464">Manganese</keyword>
<feature type="binding site" evidence="9 13">
    <location>
        <position position="450"/>
    </location>
    <ligand>
        <name>Mn(2+)</name>
        <dbReference type="ChEBI" id="CHEBI:29035"/>
        <label>2</label>
    </ligand>
</feature>
<dbReference type="Gene3D" id="3.40.1450.10">
    <property type="entry name" value="BPG-independent phosphoglycerate mutase, domain B"/>
    <property type="match status" value="1"/>
</dbReference>
<dbReference type="HAMAP" id="MF_01038">
    <property type="entry name" value="GpmI"/>
    <property type="match status" value="1"/>
</dbReference>
<evidence type="ECO:0000256" key="11">
    <source>
        <dbReference type="PIRSR" id="PIRSR001492-1"/>
    </source>
</evidence>
<keyword evidence="5 9" id="KW-0479">Metal-binding</keyword>
<evidence type="ECO:0000259" key="14">
    <source>
        <dbReference type="Pfam" id="PF01676"/>
    </source>
</evidence>
<feature type="binding site" evidence="9 13">
    <location>
        <position position="413"/>
    </location>
    <ligand>
        <name>Mn(2+)</name>
        <dbReference type="ChEBI" id="CHEBI:29035"/>
        <label>1</label>
    </ligand>
</feature>
<evidence type="ECO:0000256" key="2">
    <source>
        <dbReference type="ARBA" id="ARBA00002315"/>
    </source>
</evidence>
<evidence type="ECO:0000313" key="16">
    <source>
        <dbReference type="EMBL" id="CAA9542836.1"/>
    </source>
</evidence>
<dbReference type="InterPro" id="IPR017850">
    <property type="entry name" value="Alkaline_phosphatase_core_sf"/>
</dbReference>
<evidence type="ECO:0000256" key="6">
    <source>
        <dbReference type="ARBA" id="ARBA00023152"/>
    </source>
</evidence>
<sequence>MSVSATPAAPVVLVILDGWGLAPPGPGNAVTLAETPVFDRLWEAYPTTTLAASGEAVGLPEGQMGNSEVGHLNLGAGFVVYQWITRIDRAIADGSLAASPVLRDAFAEVLRTGSRLHLIGLIGDGGVHAHQRHLDALIAVAADAGIGDPLVHAITDGRDSSPSAGRGAIARLEATLAALGSGRIATVSGRYHAMDRDHRWDRTRVAYDAIVRGIGPSAPTAEAAIASAYLAGITDEFISPVIIGKGDAPYPGIGPHDVVVWFNFRADRARQLTEAMVSPTFDGFDRGDTEPLRRVITLTRYHANFESDGVTVVFPPEDVDVPLARVVSDAGLGQAHIAETEKYAHVTFFLNGGREEPFPGEVRAMVASPKVQTYDLAPAMSAAGGAAAAIAAIRSGENRFVVVNFANGDMVGHTGDLAATITAIETVDACLGQVVEATLAAGGSVVVTADHGNAEEMIDQVTAEPMTAHTTNPVPLVLVVPDGSPHRHATLRGGGVLSAVAPSVLGLLGLTVPAAMDQSSLVREPSPGSG</sequence>
<evidence type="ECO:0000256" key="5">
    <source>
        <dbReference type="ARBA" id="ARBA00022723"/>
    </source>
</evidence>
<dbReference type="InterPro" id="IPR011258">
    <property type="entry name" value="BPG-indep_PGM_N"/>
</dbReference>
<dbReference type="GO" id="GO:0006007">
    <property type="term" value="P:glucose catabolic process"/>
    <property type="evidence" value="ECO:0007669"/>
    <property type="project" value="InterPro"/>
</dbReference>
<evidence type="ECO:0000259" key="15">
    <source>
        <dbReference type="Pfam" id="PF06415"/>
    </source>
</evidence>
<evidence type="ECO:0000256" key="9">
    <source>
        <dbReference type="HAMAP-Rule" id="MF_01038"/>
    </source>
</evidence>
<dbReference type="NCBIfam" id="TIGR01307">
    <property type="entry name" value="pgm_bpd_ind"/>
    <property type="match status" value="1"/>
</dbReference>
<keyword evidence="8 9" id="KW-0413">Isomerase</keyword>
<feature type="binding site" evidence="9 13">
    <location>
        <position position="17"/>
    </location>
    <ligand>
        <name>Mn(2+)</name>
        <dbReference type="ChEBI" id="CHEBI:29035"/>
        <label>2</label>
    </ligand>
</feature>
<dbReference type="AlphaFoldDB" id="A0A6J4U8M5"/>
<feature type="binding site" evidence="9 12">
    <location>
        <position position="190"/>
    </location>
    <ligand>
        <name>substrate</name>
    </ligand>
</feature>
<evidence type="ECO:0000256" key="7">
    <source>
        <dbReference type="ARBA" id="ARBA00023211"/>
    </source>
</evidence>
<dbReference type="CDD" id="cd16010">
    <property type="entry name" value="iPGM"/>
    <property type="match status" value="1"/>
</dbReference>
<feature type="binding site" evidence="9 12">
    <location>
        <position position="342"/>
    </location>
    <ligand>
        <name>substrate</name>
    </ligand>
</feature>
<dbReference type="EMBL" id="CADCWH010000042">
    <property type="protein sequence ID" value="CAA9542836.1"/>
    <property type="molecule type" value="Genomic_DNA"/>
</dbReference>
<evidence type="ECO:0000256" key="12">
    <source>
        <dbReference type="PIRSR" id="PIRSR001492-2"/>
    </source>
</evidence>
<keyword evidence="6 9" id="KW-0324">Glycolysis</keyword>
<feature type="binding site" evidence="9 13">
    <location>
        <position position="67"/>
    </location>
    <ligand>
        <name>Mn(2+)</name>
        <dbReference type="ChEBI" id="CHEBI:29035"/>
        <label>2</label>
    </ligand>
</feature>
<feature type="binding site" evidence="9 12">
    <location>
        <begin position="265"/>
        <end position="268"/>
    </location>
    <ligand>
        <name>substrate</name>
    </ligand>
</feature>
<feature type="binding site" evidence="9 13">
    <location>
        <position position="451"/>
    </location>
    <ligand>
        <name>Mn(2+)</name>
        <dbReference type="ChEBI" id="CHEBI:29035"/>
        <label>2</label>
    </ligand>
</feature>
<dbReference type="InterPro" id="IPR005995">
    <property type="entry name" value="Pgm_bpd_ind"/>
</dbReference>
<comment type="catalytic activity">
    <reaction evidence="1 9">
        <text>(2R)-2-phosphoglycerate = (2R)-3-phosphoglycerate</text>
        <dbReference type="Rhea" id="RHEA:15901"/>
        <dbReference type="ChEBI" id="CHEBI:58272"/>
        <dbReference type="ChEBI" id="CHEBI:58289"/>
        <dbReference type="EC" id="5.4.2.12"/>
    </reaction>
</comment>
<dbReference type="SUPFAM" id="SSF53649">
    <property type="entry name" value="Alkaline phosphatase-like"/>
    <property type="match status" value="1"/>
</dbReference>
<accession>A0A6J4U8M5</accession>
<dbReference type="FunFam" id="3.40.1450.10:FF:000002">
    <property type="entry name" value="2,3-bisphosphoglycerate-independent phosphoglycerate mutase"/>
    <property type="match status" value="1"/>
</dbReference>
<evidence type="ECO:0000256" key="3">
    <source>
        <dbReference type="ARBA" id="ARBA00004798"/>
    </source>
</evidence>
<gene>
    <name evidence="9" type="primary">gpmI</name>
    <name evidence="16" type="ORF">AVDCRST_MAG70-255</name>
</gene>
<comment type="pathway">
    <text evidence="3 9">Carbohydrate degradation; glycolysis; pyruvate from D-glyceraldehyde 3-phosphate: step 3/5.</text>
</comment>
<comment type="similarity">
    <text evidence="4 9">Belongs to the BPG-independent phosphoglycerate mutase family.</text>
</comment>
<organism evidence="16">
    <name type="scientific">uncultured Thermomicrobiales bacterium</name>
    <dbReference type="NCBI Taxonomy" id="1645740"/>
    <lineage>
        <taxon>Bacteria</taxon>
        <taxon>Pseudomonadati</taxon>
        <taxon>Thermomicrobiota</taxon>
        <taxon>Thermomicrobia</taxon>
        <taxon>Thermomicrobiales</taxon>
        <taxon>environmental samples</taxon>
    </lineage>
</organism>
<feature type="binding site" evidence="9 13">
    <location>
        <position position="409"/>
    </location>
    <ligand>
        <name>Mn(2+)</name>
        <dbReference type="ChEBI" id="CHEBI:29035"/>
        <label>1</label>
    </ligand>
</feature>
<evidence type="ECO:0000256" key="8">
    <source>
        <dbReference type="ARBA" id="ARBA00023235"/>
    </source>
</evidence>
<comment type="cofactor">
    <cofactor evidence="9">
        <name>Mn(2+)</name>
        <dbReference type="ChEBI" id="CHEBI:29035"/>
    </cofactor>
    <text evidence="9">Binds 2 manganese ions per subunit.</text>
</comment>